<dbReference type="PANTHER" id="PTHR42734">
    <property type="entry name" value="METAL TRANSPORT SYSTEM ATP-BINDING PROTEIN TM_0124-RELATED"/>
    <property type="match status" value="1"/>
</dbReference>
<dbReference type="AlphaFoldDB" id="A0A096AJP1"/>
<comment type="caution">
    <text evidence="7">The sequence shown here is derived from an EMBL/GenBank/DDBJ whole genome shotgun (WGS) entry which is preliminary data.</text>
</comment>
<keyword evidence="2" id="KW-0813">Transport</keyword>
<dbReference type="OrthoDB" id="9806726at2"/>
<dbReference type="CDD" id="cd03235">
    <property type="entry name" value="ABC_Metallic_Cations"/>
    <property type="match status" value="1"/>
</dbReference>
<evidence type="ECO:0000256" key="4">
    <source>
        <dbReference type="ARBA" id="ARBA00022741"/>
    </source>
</evidence>
<protein>
    <submittedName>
        <fullName evidence="7">ABC transporter</fullName>
    </submittedName>
</protein>
<keyword evidence="5" id="KW-0067">ATP-binding</keyword>
<name>A0A096AJP1_9BURK</name>
<evidence type="ECO:0000256" key="2">
    <source>
        <dbReference type="ARBA" id="ARBA00022448"/>
    </source>
</evidence>
<dbReference type="InterPro" id="IPR017871">
    <property type="entry name" value="ABC_transporter-like_CS"/>
</dbReference>
<dbReference type="GO" id="GO:0016887">
    <property type="term" value="F:ATP hydrolysis activity"/>
    <property type="evidence" value="ECO:0007669"/>
    <property type="project" value="InterPro"/>
</dbReference>
<dbReference type="Proteomes" id="UP000029629">
    <property type="component" value="Unassembled WGS sequence"/>
</dbReference>
<proteinExistence type="inferred from homology"/>
<evidence type="ECO:0000259" key="6">
    <source>
        <dbReference type="PROSITE" id="PS50893"/>
    </source>
</evidence>
<feature type="domain" description="ABC transporter" evidence="6">
    <location>
        <begin position="6"/>
        <end position="234"/>
    </location>
</feature>
<keyword evidence="8" id="KW-1185">Reference proteome</keyword>
<evidence type="ECO:0000256" key="1">
    <source>
        <dbReference type="ARBA" id="ARBA00005417"/>
    </source>
</evidence>
<dbReference type="PROSITE" id="PS00211">
    <property type="entry name" value="ABC_TRANSPORTER_1"/>
    <property type="match status" value="1"/>
</dbReference>
<dbReference type="SMART" id="SM00382">
    <property type="entry name" value="AAA"/>
    <property type="match status" value="1"/>
</dbReference>
<dbReference type="Pfam" id="PF00005">
    <property type="entry name" value="ABC_tran"/>
    <property type="match status" value="1"/>
</dbReference>
<dbReference type="GO" id="GO:0005524">
    <property type="term" value="F:ATP binding"/>
    <property type="evidence" value="ECO:0007669"/>
    <property type="project" value="UniProtKB-KW"/>
</dbReference>
<evidence type="ECO:0000256" key="5">
    <source>
        <dbReference type="ARBA" id="ARBA00022840"/>
    </source>
</evidence>
<keyword evidence="4" id="KW-0547">Nucleotide-binding</keyword>
<dbReference type="eggNOG" id="COG1121">
    <property type="taxonomic scope" value="Bacteria"/>
</dbReference>
<dbReference type="SUPFAM" id="SSF52540">
    <property type="entry name" value="P-loop containing nucleoside triphosphate hydrolases"/>
    <property type="match status" value="1"/>
</dbReference>
<organism evidence="7 8">
    <name type="scientific">Oligella urethralis DNF00040</name>
    <dbReference type="NCBI Taxonomy" id="1401065"/>
    <lineage>
        <taxon>Bacteria</taxon>
        <taxon>Pseudomonadati</taxon>
        <taxon>Pseudomonadota</taxon>
        <taxon>Betaproteobacteria</taxon>
        <taxon>Burkholderiales</taxon>
        <taxon>Alcaligenaceae</taxon>
        <taxon>Oligella</taxon>
    </lineage>
</organism>
<dbReference type="InterPro" id="IPR050153">
    <property type="entry name" value="Metal_Ion_Import_ABC"/>
</dbReference>
<dbReference type="EMBL" id="JRNI01000019">
    <property type="protein sequence ID" value="KGF30877.1"/>
    <property type="molecule type" value="Genomic_DNA"/>
</dbReference>
<dbReference type="PROSITE" id="PS50893">
    <property type="entry name" value="ABC_TRANSPORTER_2"/>
    <property type="match status" value="1"/>
</dbReference>
<evidence type="ECO:0000256" key="3">
    <source>
        <dbReference type="ARBA" id="ARBA00022475"/>
    </source>
</evidence>
<evidence type="ECO:0000313" key="7">
    <source>
        <dbReference type="EMBL" id="KGF30877.1"/>
    </source>
</evidence>
<dbReference type="Gene3D" id="3.40.50.300">
    <property type="entry name" value="P-loop containing nucleotide triphosphate hydrolases"/>
    <property type="match status" value="1"/>
</dbReference>
<evidence type="ECO:0000313" key="8">
    <source>
        <dbReference type="Proteomes" id="UP000029629"/>
    </source>
</evidence>
<dbReference type="InterPro" id="IPR003439">
    <property type="entry name" value="ABC_transporter-like_ATP-bd"/>
</dbReference>
<keyword evidence="3" id="KW-1003">Cell membrane</keyword>
<comment type="similarity">
    <text evidence="1">Belongs to the ABC transporter superfamily.</text>
</comment>
<dbReference type="InterPro" id="IPR027417">
    <property type="entry name" value="P-loop_NTPase"/>
</dbReference>
<keyword evidence="3" id="KW-0472">Membrane</keyword>
<gene>
    <name evidence="7" type="ORF">HMPREF2130_05515</name>
</gene>
<reference evidence="7 8" key="1">
    <citation type="submission" date="2014-07" db="EMBL/GenBank/DDBJ databases">
        <authorList>
            <person name="McCorrison J."/>
            <person name="Sanka R."/>
            <person name="Torralba M."/>
            <person name="Gillis M."/>
            <person name="Haft D.H."/>
            <person name="Methe B."/>
            <person name="Sutton G."/>
            <person name="Nelson K.E."/>
        </authorList>
    </citation>
    <scope>NUCLEOTIDE SEQUENCE [LARGE SCALE GENOMIC DNA]</scope>
    <source>
        <strain evidence="7 8">DNF00040</strain>
    </source>
</reference>
<dbReference type="RefSeq" id="WP_036558870.1">
    <property type="nucleotide sequence ID" value="NZ_JRNI01000019.1"/>
</dbReference>
<dbReference type="InterPro" id="IPR003593">
    <property type="entry name" value="AAA+_ATPase"/>
</dbReference>
<sequence length="237" mass="26072">MSSDVLRLNNVTLAWGNQTILKEISGGFRRGSFTAIVGPNGAGKSTLIKALTGQLAPKSGEILLAPEFKRNIALLPQQSELDRDFPMTTFDLVSMGVWRHLGPFRSLSSAQRQQIMQALVQVGLVEQAQDLIGSLSGGQLQRALFARLLVRDAQLIILDEPFAAVDEETQEGLIPILQQWHRDGRTLLIVLHDEELVQRIVPETLVIGRGVVAWGPTAETFTTANMRTAQRRCRAIG</sequence>
<accession>A0A096AJP1</accession>
<dbReference type="PANTHER" id="PTHR42734:SF5">
    <property type="entry name" value="IRON TRANSPORT SYSTEM ATP-BINDING PROTEIN HI_0361-RELATED"/>
    <property type="match status" value="1"/>
</dbReference>